<feature type="coiled-coil region" evidence="1">
    <location>
        <begin position="48"/>
        <end position="96"/>
    </location>
</feature>
<gene>
    <name evidence="2" type="ORF">HXX76_000850</name>
</gene>
<protein>
    <submittedName>
        <fullName evidence="2">Uncharacterized protein</fullName>
    </submittedName>
</protein>
<reference evidence="2" key="1">
    <citation type="journal article" date="2020" name="bioRxiv">
        <title>Comparative genomics of Chlamydomonas.</title>
        <authorList>
            <person name="Craig R.J."/>
            <person name="Hasan A.R."/>
            <person name="Ness R.W."/>
            <person name="Keightley P.D."/>
        </authorList>
    </citation>
    <scope>NUCLEOTIDE SEQUENCE</scope>
    <source>
        <strain evidence="2">SAG 7.73</strain>
    </source>
</reference>
<evidence type="ECO:0000313" key="2">
    <source>
        <dbReference type="EMBL" id="KAG2446259.1"/>
    </source>
</evidence>
<organism evidence="2 3">
    <name type="scientific">Chlamydomonas incerta</name>
    <dbReference type="NCBI Taxonomy" id="51695"/>
    <lineage>
        <taxon>Eukaryota</taxon>
        <taxon>Viridiplantae</taxon>
        <taxon>Chlorophyta</taxon>
        <taxon>core chlorophytes</taxon>
        <taxon>Chlorophyceae</taxon>
        <taxon>CS clade</taxon>
        <taxon>Chlamydomonadales</taxon>
        <taxon>Chlamydomonadaceae</taxon>
        <taxon>Chlamydomonas</taxon>
    </lineage>
</organism>
<comment type="caution">
    <text evidence="2">The sequence shown here is derived from an EMBL/GenBank/DDBJ whole genome shotgun (WGS) entry which is preliminary data.</text>
</comment>
<evidence type="ECO:0000313" key="3">
    <source>
        <dbReference type="Proteomes" id="UP000650467"/>
    </source>
</evidence>
<keyword evidence="3" id="KW-1185">Reference proteome</keyword>
<keyword evidence="1" id="KW-0175">Coiled coil</keyword>
<dbReference type="Proteomes" id="UP000650467">
    <property type="component" value="Unassembled WGS sequence"/>
</dbReference>
<dbReference type="AlphaFoldDB" id="A0A836B3J0"/>
<name>A0A836B3J0_CHLIN</name>
<dbReference type="EMBL" id="JAEHOC010000001">
    <property type="protein sequence ID" value="KAG2446259.1"/>
    <property type="molecule type" value="Genomic_DNA"/>
</dbReference>
<evidence type="ECO:0000256" key="1">
    <source>
        <dbReference type="SAM" id="Coils"/>
    </source>
</evidence>
<proteinExistence type="predicted"/>
<accession>A0A836B3J0</accession>
<sequence>MAASVRRGLYTRQIASTCACRLLKAGRPSERSVRREGFWRTAPSGDEIAVLKDALEKIRKEEKKKLAEEIRKEEKKKLAEEVRKEEQEKYEELLLISTEGAIWLVLSVSLGGISGGAMPQILLSAGGLAPAFEVTRTISRGLGIVLKDWLIRRR</sequence>